<dbReference type="FunFam" id="3.30.70.940:FF:000002">
    <property type="entry name" value="Transcription termination/antitermination protein NusG"/>
    <property type="match status" value="1"/>
</dbReference>
<dbReference type="PRINTS" id="PR00338">
    <property type="entry name" value="NUSGTNSCPFCT"/>
</dbReference>
<dbReference type="SMART" id="SM00739">
    <property type="entry name" value="KOW"/>
    <property type="match status" value="1"/>
</dbReference>
<dbReference type="Pfam" id="PF02357">
    <property type="entry name" value="NusG"/>
    <property type="match status" value="1"/>
</dbReference>
<feature type="domain" description="NusG-like N-terminal" evidence="8">
    <location>
        <begin position="5"/>
        <end position="113"/>
    </location>
</feature>
<dbReference type="GO" id="GO:0006353">
    <property type="term" value="P:DNA-templated transcription termination"/>
    <property type="evidence" value="ECO:0007669"/>
    <property type="project" value="UniProtKB-UniRule"/>
</dbReference>
<evidence type="ECO:0000256" key="4">
    <source>
        <dbReference type="ARBA" id="ARBA00023163"/>
    </source>
</evidence>
<sequence>MAENQKQWFVVHTYSGYENKVKMNLERRTETMHMEDYIFRVIVPMEDEVQVKDGVRKVVKRKVYPGYVMVEMVMTDDSWYVVRNTSGVTGFVGTGAKPVPLADSEVQKILRHMGYADAVVNLDYSVGEQVRVIDGSFAGVIGTVQEINQEKNRVKVQVDMLGSVASVDLDYLQLEKVKL</sequence>
<gene>
    <name evidence="5 10" type="primary">nusG</name>
    <name evidence="10" type="ORF">IAB00_02590</name>
</gene>
<evidence type="ECO:0000313" key="10">
    <source>
        <dbReference type="EMBL" id="HIU10119.1"/>
    </source>
</evidence>
<dbReference type="Gene3D" id="3.30.70.940">
    <property type="entry name" value="NusG, N-terminal domain"/>
    <property type="match status" value="1"/>
</dbReference>
<dbReference type="InterPro" id="IPR008991">
    <property type="entry name" value="Translation_prot_SH3-like_sf"/>
</dbReference>
<evidence type="ECO:0000256" key="1">
    <source>
        <dbReference type="ARBA" id="ARBA00022472"/>
    </source>
</evidence>
<dbReference type="GO" id="GO:0005829">
    <property type="term" value="C:cytosol"/>
    <property type="evidence" value="ECO:0007669"/>
    <property type="project" value="TreeGrafter"/>
</dbReference>
<reference evidence="10" key="2">
    <citation type="journal article" date="2021" name="PeerJ">
        <title>Extensive microbial diversity within the chicken gut microbiome revealed by metagenomics and culture.</title>
        <authorList>
            <person name="Gilroy R."/>
            <person name="Ravi A."/>
            <person name="Getino M."/>
            <person name="Pursley I."/>
            <person name="Horton D.L."/>
            <person name="Alikhan N.F."/>
            <person name="Baker D."/>
            <person name="Gharbi K."/>
            <person name="Hall N."/>
            <person name="Watson M."/>
            <person name="Adriaenssens E.M."/>
            <person name="Foster-Nyarko E."/>
            <person name="Jarju S."/>
            <person name="Secka A."/>
            <person name="Antonio M."/>
            <person name="Oren A."/>
            <person name="Chaudhuri R.R."/>
            <person name="La Ragione R."/>
            <person name="Hildebrand F."/>
            <person name="Pallen M.J."/>
        </authorList>
    </citation>
    <scope>NUCLEOTIDE SEQUENCE</scope>
    <source>
        <strain evidence="10">2830</strain>
    </source>
</reference>
<comment type="function">
    <text evidence="5 7">Participates in transcription elongation, termination and antitermination.</text>
</comment>
<keyword evidence="3 5" id="KW-0805">Transcription regulation</keyword>
<evidence type="ECO:0000256" key="7">
    <source>
        <dbReference type="RuleBase" id="RU000538"/>
    </source>
</evidence>
<dbReference type="InterPro" id="IPR014722">
    <property type="entry name" value="Rib_uL2_dom2"/>
</dbReference>
<evidence type="ECO:0000259" key="8">
    <source>
        <dbReference type="SMART" id="SM00738"/>
    </source>
</evidence>
<organism evidence="10 11">
    <name type="scientific">Candidatus Avidehalobacter gallistercoris</name>
    <dbReference type="NCBI Taxonomy" id="2840694"/>
    <lineage>
        <taxon>Bacteria</taxon>
        <taxon>Bacillati</taxon>
        <taxon>Bacillota</taxon>
        <taxon>Clostridia</taxon>
        <taxon>Eubacteriales</taxon>
        <taxon>Peptococcaceae</taxon>
        <taxon>Peptococcaceae incertae sedis</taxon>
        <taxon>Candidatus Avidehalobacter</taxon>
    </lineage>
</organism>
<dbReference type="SMART" id="SM00738">
    <property type="entry name" value="NGN"/>
    <property type="match status" value="1"/>
</dbReference>
<keyword evidence="1 5" id="KW-0806">Transcription termination</keyword>
<name>A0A9D1HIW9_9FIRM</name>
<dbReference type="Gene3D" id="2.30.30.30">
    <property type="match status" value="1"/>
</dbReference>
<dbReference type="EMBL" id="DVMH01000017">
    <property type="protein sequence ID" value="HIU10119.1"/>
    <property type="molecule type" value="Genomic_DNA"/>
</dbReference>
<proteinExistence type="inferred from homology"/>
<comment type="caution">
    <text evidence="10">The sequence shown here is derived from an EMBL/GenBank/DDBJ whole genome shotgun (WGS) entry which is preliminary data.</text>
</comment>
<evidence type="ECO:0000313" key="11">
    <source>
        <dbReference type="Proteomes" id="UP000824124"/>
    </source>
</evidence>
<dbReference type="InterPro" id="IPR006645">
    <property type="entry name" value="NGN-like_dom"/>
</dbReference>
<evidence type="ECO:0000256" key="3">
    <source>
        <dbReference type="ARBA" id="ARBA00023015"/>
    </source>
</evidence>
<dbReference type="SUPFAM" id="SSF82679">
    <property type="entry name" value="N-utilization substance G protein NusG, N-terminal domain"/>
    <property type="match status" value="1"/>
</dbReference>
<dbReference type="InterPro" id="IPR005824">
    <property type="entry name" value="KOW"/>
</dbReference>
<keyword evidence="2 5" id="KW-0889">Transcription antitermination</keyword>
<dbReference type="PANTHER" id="PTHR30265:SF2">
    <property type="entry name" value="TRANSCRIPTION TERMINATION_ANTITERMINATION PROTEIN NUSG"/>
    <property type="match status" value="1"/>
</dbReference>
<dbReference type="InterPro" id="IPR001062">
    <property type="entry name" value="Transcrpt_antiterm_NusG"/>
</dbReference>
<accession>A0A9D1HIW9</accession>
<dbReference type="AlphaFoldDB" id="A0A9D1HIW9"/>
<dbReference type="CDD" id="cd06091">
    <property type="entry name" value="KOW_NusG"/>
    <property type="match status" value="1"/>
</dbReference>
<dbReference type="Proteomes" id="UP000824124">
    <property type="component" value="Unassembled WGS sequence"/>
</dbReference>
<comment type="similarity">
    <text evidence="5 7">Belongs to the NusG family.</text>
</comment>
<dbReference type="SUPFAM" id="SSF50104">
    <property type="entry name" value="Translation proteins SH3-like domain"/>
    <property type="match status" value="1"/>
</dbReference>
<dbReference type="GO" id="GO:0006354">
    <property type="term" value="P:DNA-templated transcription elongation"/>
    <property type="evidence" value="ECO:0007669"/>
    <property type="project" value="UniProtKB-UniRule"/>
</dbReference>
<dbReference type="InterPro" id="IPR036735">
    <property type="entry name" value="NGN_dom_sf"/>
</dbReference>
<feature type="domain" description="KOW" evidence="9">
    <location>
        <begin position="123"/>
        <end position="150"/>
    </location>
</feature>
<reference evidence="10" key="1">
    <citation type="submission" date="2020-10" db="EMBL/GenBank/DDBJ databases">
        <authorList>
            <person name="Gilroy R."/>
        </authorList>
    </citation>
    <scope>NUCLEOTIDE SEQUENCE</scope>
    <source>
        <strain evidence="10">2830</strain>
    </source>
</reference>
<evidence type="ECO:0000259" key="9">
    <source>
        <dbReference type="SMART" id="SM00739"/>
    </source>
</evidence>
<evidence type="ECO:0000256" key="2">
    <source>
        <dbReference type="ARBA" id="ARBA00022814"/>
    </source>
</evidence>
<dbReference type="HAMAP" id="MF_00948">
    <property type="entry name" value="NusG"/>
    <property type="match status" value="1"/>
</dbReference>
<dbReference type="PANTHER" id="PTHR30265">
    <property type="entry name" value="RHO-INTERACTING TRANSCRIPTION TERMINATION FACTOR NUSG"/>
    <property type="match status" value="1"/>
</dbReference>
<dbReference type="GO" id="GO:0031564">
    <property type="term" value="P:transcription antitermination"/>
    <property type="evidence" value="ECO:0007669"/>
    <property type="project" value="UniProtKB-UniRule"/>
</dbReference>
<keyword evidence="4 5" id="KW-0804">Transcription</keyword>
<dbReference type="CDD" id="cd09891">
    <property type="entry name" value="NGN_Bact_1"/>
    <property type="match status" value="1"/>
</dbReference>
<protein>
    <recommendedName>
        <fullName evidence="5 6">Transcription termination/antitermination protein NusG</fullName>
    </recommendedName>
</protein>
<dbReference type="NCBIfam" id="TIGR00922">
    <property type="entry name" value="nusG"/>
    <property type="match status" value="1"/>
</dbReference>
<evidence type="ECO:0000256" key="6">
    <source>
        <dbReference type="NCBIfam" id="TIGR00922"/>
    </source>
</evidence>
<dbReference type="InterPro" id="IPR043425">
    <property type="entry name" value="NusG-like"/>
</dbReference>
<evidence type="ECO:0000256" key="5">
    <source>
        <dbReference type="HAMAP-Rule" id="MF_00948"/>
    </source>
</evidence>
<dbReference type="GO" id="GO:0032784">
    <property type="term" value="P:regulation of DNA-templated transcription elongation"/>
    <property type="evidence" value="ECO:0007669"/>
    <property type="project" value="InterPro"/>
</dbReference>
<dbReference type="InterPro" id="IPR047050">
    <property type="entry name" value="NGN"/>
</dbReference>
<dbReference type="Pfam" id="PF00467">
    <property type="entry name" value="KOW"/>
    <property type="match status" value="1"/>
</dbReference>